<accession>A0A367VZN5</accession>
<protein>
    <submittedName>
        <fullName evidence="2">Uncharacterized protein</fullName>
    </submittedName>
</protein>
<comment type="caution">
    <text evidence="2">The sequence shown here is derived from an EMBL/GenBank/DDBJ whole genome shotgun (WGS) entry which is preliminary data.</text>
</comment>
<feature type="transmembrane region" description="Helical" evidence="1">
    <location>
        <begin position="29"/>
        <end position="48"/>
    </location>
</feature>
<evidence type="ECO:0000313" key="3">
    <source>
        <dbReference type="Proteomes" id="UP000253226"/>
    </source>
</evidence>
<evidence type="ECO:0000256" key="1">
    <source>
        <dbReference type="SAM" id="Phobius"/>
    </source>
</evidence>
<organism evidence="2 3">
    <name type="scientific">Thalassospira profundimaris</name>
    <dbReference type="NCBI Taxonomy" id="502049"/>
    <lineage>
        <taxon>Bacteria</taxon>
        <taxon>Pseudomonadati</taxon>
        <taxon>Pseudomonadota</taxon>
        <taxon>Alphaproteobacteria</taxon>
        <taxon>Rhodospirillales</taxon>
        <taxon>Thalassospiraceae</taxon>
        <taxon>Thalassospira</taxon>
    </lineage>
</organism>
<feature type="transmembrane region" description="Helical" evidence="1">
    <location>
        <begin position="60"/>
        <end position="81"/>
    </location>
</feature>
<name>A0A367VZN5_9PROT</name>
<dbReference type="OrthoDB" id="9850999at2"/>
<keyword evidence="1" id="KW-1133">Transmembrane helix</keyword>
<sequence>MSEQTEQTDLKPEQVEFYSDKLCFLWEQYMKFLGIGIFASGATIAVLLNGAMQGLVTEDVLVVFCIAIISAGVGGLCFLLCRWLSQIVMERQVYADPILAKKYFSLVGSQEPSALRWPERVNKYYRFNNGVKFVAAISLLASWVCGIWTILIKVS</sequence>
<dbReference type="Proteomes" id="UP000253226">
    <property type="component" value="Unassembled WGS sequence"/>
</dbReference>
<reference evidence="2 3" key="1">
    <citation type="submission" date="2014-07" db="EMBL/GenBank/DDBJ databases">
        <title>Draft genome sequence of Thalassospira profundimaris 35.</title>
        <authorList>
            <person name="Lai Q."/>
            <person name="Shao Z."/>
        </authorList>
    </citation>
    <scope>NUCLEOTIDE SEQUENCE [LARGE SCALE GENOMIC DNA]</scope>
    <source>
        <strain evidence="2 3">35</strain>
    </source>
</reference>
<feature type="transmembrane region" description="Helical" evidence="1">
    <location>
        <begin position="133"/>
        <end position="152"/>
    </location>
</feature>
<dbReference type="EMBL" id="JPWF01000017">
    <property type="protein sequence ID" value="RCK32196.1"/>
    <property type="molecule type" value="Genomic_DNA"/>
</dbReference>
<dbReference type="RefSeq" id="WP_114103989.1">
    <property type="nucleotide sequence ID" value="NZ_JPWF01000017.1"/>
</dbReference>
<gene>
    <name evidence="2" type="ORF">TH19_19945</name>
</gene>
<keyword evidence="1" id="KW-0472">Membrane</keyword>
<dbReference type="AlphaFoldDB" id="A0A367VZN5"/>
<keyword evidence="1" id="KW-0812">Transmembrane</keyword>
<proteinExistence type="predicted"/>
<evidence type="ECO:0000313" key="2">
    <source>
        <dbReference type="EMBL" id="RCK32196.1"/>
    </source>
</evidence>